<feature type="transmembrane region" description="Helical" evidence="6">
    <location>
        <begin position="330"/>
        <end position="349"/>
    </location>
</feature>
<gene>
    <name evidence="8" type="ORF">Dpo_7c02160</name>
</gene>
<keyword evidence="5 6" id="KW-0472">Membrane</keyword>
<dbReference type="PANTHER" id="PTHR43124:SF3">
    <property type="entry name" value="CHLORAMPHENICOL EFFLUX PUMP RV0191"/>
    <property type="match status" value="1"/>
</dbReference>
<dbReference type="PROSITE" id="PS50850">
    <property type="entry name" value="MFS"/>
    <property type="match status" value="1"/>
</dbReference>
<dbReference type="SUPFAM" id="SSF103473">
    <property type="entry name" value="MFS general substrate transporter"/>
    <property type="match status" value="1"/>
</dbReference>
<feature type="transmembrane region" description="Helical" evidence="6">
    <location>
        <begin position="273"/>
        <end position="290"/>
    </location>
</feature>
<dbReference type="PATRIC" id="fig|1286635.3.peg.3389"/>
<feature type="transmembrane region" description="Helical" evidence="6">
    <location>
        <begin position="7"/>
        <end position="29"/>
    </location>
</feature>
<feature type="transmembrane region" description="Helical" evidence="6">
    <location>
        <begin position="72"/>
        <end position="89"/>
    </location>
</feature>
<evidence type="ECO:0000256" key="4">
    <source>
        <dbReference type="ARBA" id="ARBA00022989"/>
    </source>
</evidence>
<evidence type="ECO:0000313" key="8">
    <source>
        <dbReference type="EMBL" id="EMS78740.1"/>
    </source>
</evidence>
<dbReference type="GO" id="GO:0022857">
    <property type="term" value="F:transmembrane transporter activity"/>
    <property type="evidence" value="ECO:0007669"/>
    <property type="project" value="InterPro"/>
</dbReference>
<dbReference type="InterPro" id="IPR020846">
    <property type="entry name" value="MFS_dom"/>
</dbReference>
<name>S0FVL5_9BACT</name>
<dbReference type="InterPro" id="IPR050189">
    <property type="entry name" value="MFS_Efflux_Transporters"/>
</dbReference>
<keyword evidence="3 6" id="KW-0812">Transmembrane</keyword>
<dbReference type="RefSeq" id="WP_006967248.1">
    <property type="nucleotide sequence ID" value="NZ_APJX01000007.1"/>
</dbReference>
<protein>
    <submittedName>
        <fullName evidence="8">NorA-like quinolone resistance protein</fullName>
    </submittedName>
</protein>
<feature type="transmembrane region" description="Helical" evidence="6">
    <location>
        <begin position="201"/>
        <end position="223"/>
    </location>
</feature>
<sequence length="395" mass="41924">MEKRISIIGLNLSVFLFMFGVGLIVPLLPQKIITLTGSLKTVGYLASAFAVPFVLLQFPIGRLSDRYGCRRFLVAGYLICSASGLIYCVSNTQEMIFFGRLLQGIGEAPLWALAPALLSMLYPAAKGKVIGAYNASLHLGLTLGSGFGILMAGVLVKNEPFVLFALSGLLGAFLIFVTVKDPRAEGSGVETALDTGGLKKILAYPGILAVFSGIILYGAGYGISLTVLPGFLIQEKGFTQAQIGGFFTLFYIGISLSQIITGPVSDRHGRTKTMILGLFMITAGLGMFPGRDGWGIYPWLFLASCGLGVFCVSALSWLNNAVADSLKGTISGAFYLFWGIGFFTGPAALGMFGKAARGFTGFHVLAMLFLLQALVQWGLGYGSGKIGLGRKSDFD</sequence>
<evidence type="ECO:0000313" key="9">
    <source>
        <dbReference type="Proteomes" id="UP000014216"/>
    </source>
</evidence>
<comment type="subcellular location">
    <subcellularLocation>
        <location evidence="1">Cell membrane</location>
        <topology evidence="1">Multi-pass membrane protein</topology>
    </subcellularLocation>
</comment>
<dbReference type="GO" id="GO:0005886">
    <property type="term" value="C:plasma membrane"/>
    <property type="evidence" value="ECO:0007669"/>
    <property type="project" value="UniProtKB-SubCell"/>
</dbReference>
<reference evidence="8 9" key="1">
    <citation type="journal article" date="2013" name="Genome Announc.">
        <title>Draft Genome Sequence of Desulfotignum phosphitoxidans DSM 13687 Strain FiPS-3.</title>
        <authorList>
            <person name="Poehlein A."/>
            <person name="Daniel R."/>
            <person name="Simeonova D.D."/>
        </authorList>
    </citation>
    <scope>NUCLEOTIDE SEQUENCE [LARGE SCALE GENOMIC DNA]</scope>
    <source>
        <strain evidence="8 9">DSM 13687</strain>
    </source>
</reference>
<evidence type="ECO:0000259" key="7">
    <source>
        <dbReference type="PROSITE" id="PS50850"/>
    </source>
</evidence>
<dbReference type="PANTHER" id="PTHR43124">
    <property type="entry name" value="PURINE EFFLUX PUMP PBUE"/>
    <property type="match status" value="1"/>
</dbReference>
<dbReference type="InterPro" id="IPR011701">
    <property type="entry name" value="MFS"/>
</dbReference>
<feature type="transmembrane region" description="Helical" evidence="6">
    <location>
        <begin position="41"/>
        <end position="60"/>
    </location>
</feature>
<organism evidence="8 9">
    <name type="scientific">Desulfotignum phosphitoxidans DSM 13687</name>
    <dbReference type="NCBI Taxonomy" id="1286635"/>
    <lineage>
        <taxon>Bacteria</taxon>
        <taxon>Pseudomonadati</taxon>
        <taxon>Thermodesulfobacteriota</taxon>
        <taxon>Desulfobacteria</taxon>
        <taxon>Desulfobacterales</taxon>
        <taxon>Desulfobacteraceae</taxon>
        <taxon>Desulfotignum</taxon>
    </lineage>
</organism>
<feature type="domain" description="Major facilitator superfamily (MFS) profile" evidence="7">
    <location>
        <begin position="6"/>
        <end position="384"/>
    </location>
</feature>
<keyword evidence="9" id="KW-1185">Reference proteome</keyword>
<dbReference type="Pfam" id="PF07690">
    <property type="entry name" value="MFS_1"/>
    <property type="match status" value="1"/>
</dbReference>
<evidence type="ECO:0000256" key="1">
    <source>
        <dbReference type="ARBA" id="ARBA00004651"/>
    </source>
</evidence>
<dbReference type="OrthoDB" id="9810492at2"/>
<dbReference type="EMBL" id="APJX01000007">
    <property type="protein sequence ID" value="EMS78740.1"/>
    <property type="molecule type" value="Genomic_DNA"/>
</dbReference>
<feature type="transmembrane region" description="Helical" evidence="6">
    <location>
        <begin position="161"/>
        <end position="180"/>
    </location>
</feature>
<feature type="transmembrane region" description="Helical" evidence="6">
    <location>
        <begin position="243"/>
        <end position="261"/>
    </location>
</feature>
<keyword evidence="2" id="KW-1003">Cell membrane</keyword>
<comment type="caution">
    <text evidence="8">The sequence shown here is derived from an EMBL/GenBank/DDBJ whole genome shotgun (WGS) entry which is preliminary data.</text>
</comment>
<evidence type="ECO:0000256" key="5">
    <source>
        <dbReference type="ARBA" id="ARBA00023136"/>
    </source>
</evidence>
<feature type="transmembrane region" description="Helical" evidence="6">
    <location>
        <begin position="361"/>
        <end position="381"/>
    </location>
</feature>
<feature type="transmembrane region" description="Helical" evidence="6">
    <location>
        <begin position="296"/>
        <end position="318"/>
    </location>
</feature>
<keyword evidence="4 6" id="KW-1133">Transmembrane helix</keyword>
<dbReference type="CDD" id="cd17325">
    <property type="entry name" value="MFS_MdtG_SLC18_like"/>
    <property type="match status" value="1"/>
</dbReference>
<dbReference type="Proteomes" id="UP000014216">
    <property type="component" value="Unassembled WGS sequence"/>
</dbReference>
<evidence type="ECO:0000256" key="3">
    <source>
        <dbReference type="ARBA" id="ARBA00022692"/>
    </source>
</evidence>
<evidence type="ECO:0000256" key="6">
    <source>
        <dbReference type="SAM" id="Phobius"/>
    </source>
</evidence>
<evidence type="ECO:0000256" key="2">
    <source>
        <dbReference type="ARBA" id="ARBA00022475"/>
    </source>
</evidence>
<dbReference type="Gene3D" id="1.20.1250.20">
    <property type="entry name" value="MFS general substrate transporter like domains"/>
    <property type="match status" value="1"/>
</dbReference>
<dbReference type="InterPro" id="IPR036259">
    <property type="entry name" value="MFS_trans_sf"/>
</dbReference>
<feature type="transmembrane region" description="Helical" evidence="6">
    <location>
        <begin position="137"/>
        <end position="155"/>
    </location>
</feature>
<proteinExistence type="predicted"/>
<accession>S0FVL5</accession>
<dbReference type="AlphaFoldDB" id="S0FVL5"/>
<feature type="transmembrane region" description="Helical" evidence="6">
    <location>
        <begin position="109"/>
        <end position="125"/>
    </location>
</feature>